<protein>
    <submittedName>
        <fullName evidence="1">Uncharacterized protein</fullName>
    </submittedName>
</protein>
<keyword evidence="2" id="KW-1185">Reference proteome</keyword>
<dbReference type="GeneID" id="28770651"/>
<dbReference type="Proteomes" id="UP000077069">
    <property type="component" value="Unassembled WGS sequence"/>
</dbReference>
<accession>A0A177CCP1</accession>
<evidence type="ECO:0000313" key="1">
    <source>
        <dbReference type="EMBL" id="OAG05403.1"/>
    </source>
</evidence>
<dbReference type="AlphaFoldDB" id="A0A177CCP1"/>
<dbReference type="RefSeq" id="XP_018035768.1">
    <property type="nucleotide sequence ID" value="XM_018187165.1"/>
</dbReference>
<name>A0A177CCP1_9PLEO</name>
<sequence length="251" mass="28070">MPEREHLSVTVAEPKAWRHERQVPLGADCMKCQPESWKLMKDASRNTRKVISQGPIREPAHCAIPAMGCMIRWDLRPSRWRVPEECFWEPCMRVPKPCIKPSPPWRSRGGTTSGGGAAQTFHRESKYQKMTGWGEVVSLRTKKVCSRVDVGRSGADLMIDAMPEILLCASTSMRQRSDFAYITFLGSTIPLTQTYSRTVEVVLVVSRSISLPPIACCMHSETAFCVVSCFSRPSREGSKTNASVTRLLAHA</sequence>
<dbReference type="InParanoid" id="A0A177CCP1"/>
<proteinExistence type="predicted"/>
<gene>
    <name evidence="1" type="ORF">CC84DRAFT_721556</name>
</gene>
<reference evidence="1 2" key="1">
    <citation type="submission" date="2016-05" db="EMBL/GenBank/DDBJ databases">
        <title>Comparative analysis of secretome profiles of manganese(II)-oxidizing ascomycete fungi.</title>
        <authorList>
            <consortium name="DOE Joint Genome Institute"/>
            <person name="Zeiner C.A."/>
            <person name="Purvine S.O."/>
            <person name="Zink E.M."/>
            <person name="Wu S."/>
            <person name="Pasa-Tolic L."/>
            <person name="Chaput D.L."/>
            <person name="Haridas S."/>
            <person name="Grigoriev I.V."/>
            <person name="Santelli C.M."/>
            <person name="Hansel C.M."/>
        </authorList>
    </citation>
    <scope>NUCLEOTIDE SEQUENCE [LARGE SCALE GENOMIC DNA]</scope>
    <source>
        <strain evidence="1 2">AP3s5-JAC2a</strain>
    </source>
</reference>
<organism evidence="1 2">
    <name type="scientific">Paraphaeosphaeria sporulosa</name>
    <dbReference type="NCBI Taxonomy" id="1460663"/>
    <lineage>
        <taxon>Eukaryota</taxon>
        <taxon>Fungi</taxon>
        <taxon>Dikarya</taxon>
        <taxon>Ascomycota</taxon>
        <taxon>Pezizomycotina</taxon>
        <taxon>Dothideomycetes</taxon>
        <taxon>Pleosporomycetidae</taxon>
        <taxon>Pleosporales</taxon>
        <taxon>Massarineae</taxon>
        <taxon>Didymosphaeriaceae</taxon>
        <taxon>Paraphaeosphaeria</taxon>
    </lineage>
</organism>
<evidence type="ECO:0000313" key="2">
    <source>
        <dbReference type="Proteomes" id="UP000077069"/>
    </source>
</evidence>
<dbReference type="EMBL" id="KV441552">
    <property type="protein sequence ID" value="OAG05403.1"/>
    <property type="molecule type" value="Genomic_DNA"/>
</dbReference>